<gene>
    <name evidence="1" type="ORF">CLV43_101372</name>
</gene>
<accession>A0A2T0TKE7</accession>
<evidence type="ECO:0000313" key="1">
    <source>
        <dbReference type="EMBL" id="PRY46105.1"/>
    </source>
</evidence>
<sequence>MVTWQGYREPRLEQVRLLLSDQRRLRASGRLVTAGPDEAFSASFEVGVGEEGTVKRLLLRSATVEEEKQISLSRTADGAWLVDSGKGSERAEFDGAMDVDVQFVVLFNSIPIRRLGLHREAGEHVLPVVRVSLPDLSVRVVEQTYRTVSVGEETSVVNFSSGEFSADVVVDGAGIVLDYPEVSHRI</sequence>
<protein>
    <recommendedName>
        <fullName evidence="3">Glycolipid-binding protein</fullName>
    </recommendedName>
</protein>
<evidence type="ECO:0000313" key="2">
    <source>
        <dbReference type="Proteomes" id="UP000239494"/>
    </source>
</evidence>
<name>A0A2T0TKE7_9PSEU</name>
<dbReference type="EMBL" id="PVTF01000001">
    <property type="protein sequence ID" value="PRY46105.1"/>
    <property type="molecule type" value="Genomic_DNA"/>
</dbReference>
<dbReference type="SUPFAM" id="SSF159275">
    <property type="entry name" value="PA1994-like"/>
    <property type="match status" value="1"/>
</dbReference>
<keyword evidence="2" id="KW-1185">Reference proteome</keyword>
<dbReference type="Proteomes" id="UP000239494">
    <property type="component" value="Unassembled WGS sequence"/>
</dbReference>
<comment type="caution">
    <text evidence="1">The sequence shown here is derived from an EMBL/GenBank/DDBJ whole genome shotgun (WGS) entry which is preliminary data.</text>
</comment>
<dbReference type="Pfam" id="PF06475">
    <property type="entry name" value="Glycolipid_bind"/>
    <property type="match status" value="1"/>
</dbReference>
<dbReference type="InterPro" id="IPR009467">
    <property type="entry name" value="Glycolipid-bd_prot_put"/>
</dbReference>
<dbReference type="RefSeq" id="WP_245886064.1">
    <property type="nucleotide sequence ID" value="NZ_PVTF01000001.1"/>
</dbReference>
<dbReference type="AlphaFoldDB" id="A0A2T0TKE7"/>
<proteinExistence type="predicted"/>
<evidence type="ECO:0008006" key="3">
    <source>
        <dbReference type="Google" id="ProtNLM"/>
    </source>
</evidence>
<reference evidence="1 2" key="1">
    <citation type="submission" date="2018-03" db="EMBL/GenBank/DDBJ databases">
        <title>Genomic Encyclopedia of Archaeal and Bacterial Type Strains, Phase II (KMG-II): from individual species to whole genera.</title>
        <authorList>
            <person name="Goeker M."/>
        </authorList>
    </citation>
    <scope>NUCLEOTIDE SEQUENCE [LARGE SCALE GENOMIC DNA]</scope>
    <source>
        <strain evidence="1 2">DSM 44720</strain>
    </source>
</reference>
<organism evidence="1 2">
    <name type="scientific">Umezawaea tangerina</name>
    <dbReference type="NCBI Taxonomy" id="84725"/>
    <lineage>
        <taxon>Bacteria</taxon>
        <taxon>Bacillati</taxon>
        <taxon>Actinomycetota</taxon>
        <taxon>Actinomycetes</taxon>
        <taxon>Pseudonocardiales</taxon>
        <taxon>Pseudonocardiaceae</taxon>
        <taxon>Umezawaea</taxon>
    </lineage>
</organism>